<dbReference type="Proteomes" id="UP000295763">
    <property type="component" value="Unassembled WGS sequence"/>
</dbReference>
<dbReference type="PROSITE" id="PS51257">
    <property type="entry name" value="PROKAR_LIPOPROTEIN"/>
    <property type="match status" value="1"/>
</dbReference>
<keyword evidence="1" id="KW-0449">Lipoprotein</keyword>
<dbReference type="AlphaFoldDB" id="A0A4V2T1E7"/>
<comment type="caution">
    <text evidence="1">The sequence shown here is derived from an EMBL/GenBank/DDBJ whole genome shotgun (WGS) entry which is preliminary data.</text>
</comment>
<accession>A0A4V2T1E7</accession>
<gene>
    <name evidence="1" type="ORF">EDC44_12134</name>
</gene>
<dbReference type="EMBL" id="SLYB01000021">
    <property type="protein sequence ID" value="TCP93323.1"/>
    <property type="molecule type" value="Genomic_DNA"/>
</dbReference>
<evidence type="ECO:0000313" key="2">
    <source>
        <dbReference type="Proteomes" id="UP000295763"/>
    </source>
</evidence>
<dbReference type="GO" id="GO:0019867">
    <property type="term" value="C:outer membrane"/>
    <property type="evidence" value="ECO:0007669"/>
    <property type="project" value="InterPro"/>
</dbReference>
<protein>
    <submittedName>
        <fullName evidence="1">Osmotically inducible lipoprotein OsmB</fullName>
    </submittedName>
</protein>
<dbReference type="OrthoDB" id="5690980at2"/>
<keyword evidence="2" id="KW-1185">Reference proteome</keyword>
<proteinExistence type="predicted"/>
<name>A0A4V2T1E7_9PAST</name>
<reference evidence="1 2" key="1">
    <citation type="submission" date="2019-03" db="EMBL/GenBank/DDBJ databases">
        <title>Genomic Encyclopedia of Type Strains, Phase IV (KMG-IV): sequencing the most valuable type-strain genomes for metagenomic binning, comparative biology and taxonomic classification.</title>
        <authorList>
            <person name="Goeker M."/>
        </authorList>
    </citation>
    <scope>NUCLEOTIDE SEQUENCE [LARGE SCALE GENOMIC DNA]</scope>
    <source>
        <strain evidence="1 2">DSM 28404</strain>
    </source>
</reference>
<organism evidence="1 2">
    <name type="scientific">Cricetibacter osteomyelitidis</name>
    <dbReference type="NCBI Taxonomy" id="1521931"/>
    <lineage>
        <taxon>Bacteria</taxon>
        <taxon>Pseudomonadati</taxon>
        <taxon>Pseudomonadota</taxon>
        <taxon>Gammaproteobacteria</taxon>
        <taxon>Pasteurellales</taxon>
        <taxon>Pasteurellaceae</taxon>
        <taxon>Cricetibacter</taxon>
    </lineage>
</organism>
<evidence type="ECO:0000313" key="1">
    <source>
        <dbReference type="EMBL" id="TCP93323.1"/>
    </source>
</evidence>
<sequence>MKNILIKSVLIAMLGASIVGCSNMDRQQKNTAVGAAIGGAAGAIIGDSTGATLGGAALGGLIGSQVR</sequence>